<protein>
    <submittedName>
        <fullName evidence="1">Uncharacterized protein</fullName>
    </submittedName>
</protein>
<reference evidence="2" key="1">
    <citation type="journal article" date="2022" name="Mol. Ecol. Resour.">
        <title>The genomes of chicory, endive, great burdock and yacon provide insights into Asteraceae palaeo-polyploidization history and plant inulin production.</title>
        <authorList>
            <person name="Fan W."/>
            <person name="Wang S."/>
            <person name="Wang H."/>
            <person name="Wang A."/>
            <person name="Jiang F."/>
            <person name="Liu H."/>
            <person name="Zhao H."/>
            <person name="Xu D."/>
            <person name="Zhang Y."/>
        </authorList>
    </citation>
    <scope>NUCLEOTIDE SEQUENCE [LARGE SCALE GENOMIC DNA]</scope>
    <source>
        <strain evidence="2">cv. Yunnan</strain>
    </source>
</reference>
<keyword evidence="2" id="KW-1185">Reference proteome</keyword>
<proteinExistence type="predicted"/>
<sequence length="653" mass="74181">MNKDYAIDIFDGCGFFPVVGVTILIERCLLRIDEGNKLRMHDLVRDMGREVVREKFPFEPGKRSRLWFHEDVTRVISKEQASKAVEGLVLNQPKPMHVNTKAFAVMQNLRLLQINNVHLHGSFQGLFTELRWLCWHHCPLESLPTDLHPRKLIALDMQHSNLKTWNGVKFLTNLKRLNLSNSIFLRTTPDFSGVPKLDELSLRFCSSLLELDPSIGHLGKLTDLNLGYCDNLKILPNSICNLRSLERLYLEECTNLQNLPEKVGSLGSLQELRVSGTAINQLPDSIGLLKQLKVFTLAQCNRYMKANPWLSLIFPFSQTKSAIKFLPPTVSSLSSIKDMDLSDSNLCDTDIPYDLSQLSSLGYLHLNGNKFRSLPSRLSQLSSLRHLWLHDCMSIQSIEEFPPNLRTLDASNCPLLEKLPDLSNLKYLECLDINDCNSLVVLQGLQNIKAIKEIYVEGCRNLTTSLEESLFQGYSGRLVNCSIFLSRRGIPPWFSHKKVGSFLSFDVPSGVETESLEMTLWVDYVNEGILGVGLEAVIKNKTDETEWIYEPKFVRTLQVNSWVCNGPQPYPIRSGDKIEVCVGGDKGLKIEKCGIHLTYKNDIKATTQRSQEMVEIERENLMDFIREKRGHAAVQISSDLSKENTLSKRLKLE</sequence>
<evidence type="ECO:0000313" key="2">
    <source>
        <dbReference type="Proteomes" id="UP001056120"/>
    </source>
</evidence>
<comment type="caution">
    <text evidence="1">The sequence shown here is derived from an EMBL/GenBank/DDBJ whole genome shotgun (WGS) entry which is preliminary data.</text>
</comment>
<organism evidence="1 2">
    <name type="scientific">Smallanthus sonchifolius</name>
    <dbReference type="NCBI Taxonomy" id="185202"/>
    <lineage>
        <taxon>Eukaryota</taxon>
        <taxon>Viridiplantae</taxon>
        <taxon>Streptophyta</taxon>
        <taxon>Embryophyta</taxon>
        <taxon>Tracheophyta</taxon>
        <taxon>Spermatophyta</taxon>
        <taxon>Magnoliopsida</taxon>
        <taxon>eudicotyledons</taxon>
        <taxon>Gunneridae</taxon>
        <taxon>Pentapetalae</taxon>
        <taxon>asterids</taxon>
        <taxon>campanulids</taxon>
        <taxon>Asterales</taxon>
        <taxon>Asteraceae</taxon>
        <taxon>Asteroideae</taxon>
        <taxon>Heliantheae alliance</taxon>
        <taxon>Millerieae</taxon>
        <taxon>Smallanthus</taxon>
    </lineage>
</organism>
<name>A0ACB9HJT4_9ASTR</name>
<accession>A0ACB9HJT4</accession>
<reference evidence="1 2" key="2">
    <citation type="journal article" date="2022" name="Mol. Ecol. Resour.">
        <title>The genomes of chicory, endive, great burdock and yacon provide insights into Asteraceae paleo-polyploidization history and plant inulin production.</title>
        <authorList>
            <person name="Fan W."/>
            <person name="Wang S."/>
            <person name="Wang H."/>
            <person name="Wang A."/>
            <person name="Jiang F."/>
            <person name="Liu H."/>
            <person name="Zhao H."/>
            <person name="Xu D."/>
            <person name="Zhang Y."/>
        </authorList>
    </citation>
    <scope>NUCLEOTIDE SEQUENCE [LARGE SCALE GENOMIC DNA]</scope>
    <source>
        <strain evidence="2">cv. Yunnan</strain>
        <tissue evidence="1">Leaves</tissue>
    </source>
</reference>
<gene>
    <name evidence="1" type="ORF">L1987_38176</name>
</gene>
<dbReference type="Proteomes" id="UP001056120">
    <property type="component" value="Linkage Group LG12"/>
</dbReference>
<evidence type="ECO:0000313" key="1">
    <source>
        <dbReference type="EMBL" id="KAI3795521.1"/>
    </source>
</evidence>
<dbReference type="EMBL" id="CM042029">
    <property type="protein sequence ID" value="KAI3795521.1"/>
    <property type="molecule type" value="Genomic_DNA"/>
</dbReference>